<evidence type="ECO:0000256" key="1">
    <source>
        <dbReference type="SAM" id="MobiDB-lite"/>
    </source>
</evidence>
<feature type="transmembrane region" description="Helical" evidence="2">
    <location>
        <begin position="201"/>
        <end position="219"/>
    </location>
</feature>
<dbReference type="RefSeq" id="WP_378565590.1">
    <property type="nucleotide sequence ID" value="NZ_JBHSDL010000025.1"/>
</dbReference>
<feature type="region of interest" description="Disordered" evidence="1">
    <location>
        <begin position="282"/>
        <end position="344"/>
    </location>
</feature>
<keyword evidence="5" id="KW-1185">Reference proteome</keyword>
<accession>A0ABV8VMR1</accession>
<feature type="transmembrane region" description="Helical" evidence="2">
    <location>
        <begin position="112"/>
        <end position="143"/>
    </location>
</feature>
<sequence length="344" mass="36848">MLLSPAAVDAPPAKRNYRWIARRPDHRTRRTTAATASPALGPTPRYTEVPRWGLLDPPPPAPRTPPRPLGGMAARRDQLLGLVTVAFLFAALAEYGRYLVLLQNRTRLVPSWLLWISDATVLTFGVLAPIFALAAAVALVAWLIEARRAAFTARGERDPRRSWTLVAGCLVPGVNLIWTGVFLTELLGPHPDPRALRAVRIWWTAWAVSGGLFVTATLWRNASTLQAEADGVSFTAFTNLYAAAFAVLTLWTVHLIEGRDLRGAPRSARRWVMAADPVATVIAPVEPGGPSAEQGEVERADSPEPDKDSSAVGSASPAAGKVSPGAGKDSPDAGKDSLEEVGAK</sequence>
<dbReference type="Proteomes" id="UP001595844">
    <property type="component" value="Unassembled WGS sequence"/>
</dbReference>
<evidence type="ECO:0000313" key="5">
    <source>
        <dbReference type="Proteomes" id="UP001595844"/>
    </source>
</evidence>
<keyword evidence="2" id="KW-1133">Transmembrane helix</keyword>
<comment type="caution">
    <text evidence="4">The sequence shown here is derived from an EMBL/GenBank/DDBJ whole genome shotgun (WGS) entry which is preliminary data.</text>
</comment>
<evidence type="ECO:0000313" key="4">
    <source>
        <dbReference type="EMBL" id="MFC4376586.1"/>
    </source>
</evidence>
<dbReference type="Pfam" id="PF14219">
    <property type="entry name" value="DUF4328"/>
    <property type="match status" value="1"/>
</dbReference>
<dbReference type="EMBL" id="JBHSDL010000025">
    <property type="protein sequence ID" value="MFC4376586.1"/>
    <property type="molecule type" value="Genomic_DNA"/>
</dbReference>
<name>A0ABV8VMR1_9NOCA</name>
<protein>
    <submittedName>
        <fullName evidence="4">DUF4328 domain-containing protein</fullName>
    </submittedName>
</protein>
<feature type="compositionally biased region" description="Basic and acidic residues" evidence="1">
    <location>
        <begin position="296"/>
        <end position="309"/>
    </location>
</feature>
<evidence type="ECO:0000259" key="3">
    <source>
        <dbReference type="Pfam" id="PF14219"/>
    </source>
</evidence>
<feature type="domain" description="DUF4328" evidence="3">
    <location>
        <begin position="105"/>
        <end position="257"/>
    </location>
</feature>
<feature type="transmembrane region" description="Helical" evidence="2">
    <location>
        <begin position="231"/>
        <end position="253"/>
    </location>
</feature>
<organism evidence="4 5">
    <name type="scientific">Nocardia halotolerans</name>
    <dbReference type="NCBI Taxonomy" id="1755878"/>
    <lineage>
        <taxon>Bacteria</taxon>
        <taxon>Bacillati</taxon>
        <taxon>Actinomycetota</taxon>
        <taxon>Actinomycetes</taxon>
        <taxon>Mycobacteriales</taxon>
        <taxon>Nocardiaceae</taxon>
        <taxon>Nocardia</taxon>
    </lineage>
</organism>
<feature type="transmembrane region" description="Helical" evidence="2">
    <location>
        <begin position="163"/>
        <end position="181"/>
    </location>
</feature>
<keyword evidence="2" id="KW-0472">Membrane</keyword>
<keyword evidence="2" id="KW-0812">Transmembrane</keyword>
<feature type="compositionally biased region" description="Low complexity" evidence="1">
    <location>
        <begin position="310"/>
        <end position="328"/>
    </location>
</feature>
<evidence type="ECO:0000256" key="2">
    <source>
        <dbReference type="SAM" id="Phobius"/>
    </source>
</evidence>
<dbReference type="InterPro" id="IPR025565">
    <property type="entry name" value="DUF4328"/>
</dbReference>
<reference evidence="5" key="1">
    <citation type="journal article" date="2019" name="Int. J. Syst. Evol. Microbiol.">
        <title>The Global Catalogue of Microorganisms (GCM) 10K type strain sequencing project: providing services to taxonomists for standard genome sequencing and annotation.</title>
        <authorList>
            <consortium name="The Broad Institute Genomics Platform"/>
            <consortium name="The Broad Institute Genome Sequencing Center for Infectious Disease"/>
            <person name="Wu L."/>
            <person name="Ma J."/>
        </authorList>
    </citation>
    <scope>NUCLEOTIDE SEQUENCE [LARGE SCALE GENOMIC DNA]</scope>
    <source>
        <strain evidence="5">IBRC-M 10490</strain>
    </source>
</reference>
<proteinExistence type="predicted"/>
<feature type="transmembrane region" description="Helical" evidence="2">
    <location>
        <begin position="79"/>
        <end position="100"/>
    </location>
</feature>
<feature type="compositionally biased region" description="Basic and acidic residues" evidence="1">
    <location>
        <begin position="329"/>
        <end position="344"/>
    </location>
</feature>
<gene>
    <name evidence="4" type="ORF">ACFO5K_21045</name>
</gene>